<keyword evidence="2" id="KW-1185">Reference proteome</keyword>
<evidence type="ECO:0000313" key="2">
    <source>
        <dbReference type="Proteomes" id="UP000324853"/>
    </source>
</evidence>
<organism evidence="1 2">
    <name type="scientific">Bradyrhizobium cytisi</name>
    <dbReference type="NCBI Taxonomy" id="515489"/>
    <lineage>
        <taxon>Bacteria</taxon>
        <taxon>Pseudomonadati</taxon>
        <taxon>Pseudomonadota</taxon>
        <taxon>Alphaproteobacteria</taxon>
        <taxon>Hyphomicrobiales</taxon>
        <taxon>Nitrobacteraceae</taxon>
        <taxon>Bradyrhizobium</taxon>
    </lineage>
</organism>
<protein>
    <submittedName>
        <fullName evidence="1">Uncharacterized protein</fullName>
    </submittedName>
</protein>
<accession>A0A5S4WJF9</accession>
<gene>
    <name evidence="1" type="ORF">FXB38_24620</name>
</gene>
<dbReference type="RefSeq" id="WP_148753538.1">
    <property type="nucleotide sequence ID" value="NZ_VSSR01000042.1"/>
</dbReference>
<evidence type="ECO:0000313" key="1">
    <source>
        <dbReference type="EMBL" id="TYL80155.1"/>
    </source>
</evidence>
<dbReference type="OrthoDB" id="8266185at2"/>
<proteinExistence type="predicted"/>
<dbReference type="EMBL" id="VSSR01000042">
    <property type="protein sequence ID" value="TYL80155.1"/>
    <property type="molecule type" value="Genomic_DNA"/>
</dbReference>
<dbReference type="Proteomes" id="UP000324853">
    <property type="component" value="Unassembled WGS sequence"/>
</dbReference>
<name>A0A5S4WJF9_9BRAD</name>
<comment type="caution">
    <text evidence="1">The sequence shown here is derived from an EMBL/GenBank/DDBJ whole genome shotgun (WGS) entry which is preliminary data.</text>
</comment>
<reference evidence="1 2" key="1">
    <citation type="submission" date="2019-08" db="EMBL/GenBank/DDBJ databases">
        <title>Bradyrhizobium hipponensis sp. nov., a rhizobium isolated from a Lupinus angustifolius root nodule in Tunisia.</title>
        <authorList>
            <person name="Off K."/>
            <person name="Rejili M."/>
            <person name="Mars M."/>
            <person name="Brachmann A."/>
            <person name="Marin M."/>
        </authorList>
    </citation>
    <scope>NUCLEOTIDE SEQUENCE [LARGE SCALE GENOMIC DNA]</scope>
    <source>
        <strain evidence="1 2">CTAW11</strain>
    </source>
</reference>
<dbReference type="AlphaFoldDB" id="A0A5S4WJF9"/>
<sequence length="137" mass="15100">MSRSMRKGAKNAKLAAFQIRKESFRAGNQISPVMQKVKSLLPAGTAAKTLAFLLDEQVNACEKLLCGARAENAEILAKLLCLKEHDIGRQVLLTLGEGRNVDYIEEVRRRASLKAMKRNLDEASQLYAKALQAEISG</sequence>